<sequence>MQPQDNLSDYEVSNDSHSINSREVVAEAFAEYNHNSQPREVARGIGEAIEQALEKYRKGK</sequence>
<dbReference type="EMBL" id="LVJH01000021">
    <property type="protein sequence ID" value="OAB42514.1"/>
    <property type="molecule type" value="Genomic_DNA"/>
</dbReference>
<reference evidence="1 2" key="1">
    <citation type="submission" date="2016-03" db="EMBL/GenBank/DDBJ databases">
        <title>Draft genome sequence of Paenibacillus glacialis DSM 22343.</title>
        <authorList>
            <person name="Shin S.-K."/>
            <person name="Yi H."/>
        </authorList>
    </citation>
    <scope>NUCLEOTIDE SEQUENCE [LARGE SCALE GENOMIC DNA]</scope>
    <source>
        <strain evidence="1 2">DSM 22343</strain>
    </source>
</reference>
<protein>
    <submittedName>
        <fullName evidence="1">Uncharacterized protein</fullName>
    </submittedName>
</protein>
<accession>A0A168KVA6</accession>
<proteinExistence type="predicted"/>
<keyword evidence="2" id="KW-1185">Reference proteome</keyword>
<gene>
    <name evidence="1" type="ORF">PGLA_12685</name>
</gene>
<evidence type="ECO:0000313" key="2">
    <source>
        <dbReference type="Proteomes" id="UP000076967"/>
    </source>
</evidence>
<name>A0A168KVA6_9BACL</name>
<dbReference type="RefSeq" id="WP_068533226.1">
    <property type="nucleotide sequence ID" value="NZ_LVJH01000021.1"/>
</dbReference>
<dbReference type="Proteomes" id="UP000076967">
    <property type="component" value="Unassembled WGS sequence"/>
</dbReference>
<comment type="caution">
    <text evidence="1">The sequence shown here is derived from an EMBL/GenBank/DDBJ whole genome shotgun (WGS) entry which is preliminary data.</text>
</comment>
<organism evidence="1 2">
    <name type="scientific">Paenibacillus glacialis</name>
    <dbReference type="NCBI Taxonomy" id="494026"/>
    <lineage>
        <taxon>Bacteria</taxon>
        <taxon>Bacillati</taxon>
        <taxon>Bacillota</taxon>
        <taxon>Bacilli</taxon>
        <taxon>Bacillales</taxon>
        <taxon>Paenibacillaceae</taxon>
        <taxon>Paenibacillus</taxon>
    </lineage>
</organism>
<evidence type="ECO:0000313" key="1">
    <source>
        <dbReference type="EMBL" id="OAB42514.1"/>
    </source>
</evidence>
<dbReference type="AlphaFoldDB" id="A0A168KVA6"/>
<dbReference type="OrthoDB" id="9765386at2"/>